<dbReference type="InterPro" id="IPR001849">
    <property type="entry name" value="PH_domain"/>
</dbReference>
<dbReference type="SUPFAM" id="SSF50729">
    <property type="entry name" value="PH domain-like"/>
    <property type="match status" value="4"/>
</dbReference>
<dbReference type="InterPro" id="IPR052227">
    <property type="entry name" value="Arf-Rho-GAP_ANK-PH_domain"/>
</dbReference>
<dbReference type="InterPro" id="IPR001164">
    <property type="entry name" value="ArfGAP_dom"/>
</dbReference>
<dbReference type="CDD" id="cd13254">
    <property type="entry name" value="PH2_ARAP"/>
    <property type="match status" value="1"/>
</dbReference>
<dbReference type="Pfam" id="PF01412">
    <property type="entry name" value="ArfGap"/>
    <property type="match status" value="1"/>
</dbReference>
<keyword evidence="2" id="KW-0863">Zinc-finger</keyword>
<dbReference type="PANTHER" id="PTHR45899">
    <property type="entry name" value="RHO GTPASE ACTIVATING PROTEIN AT 15B, ISOFORM C"/>
    <property type="match status" value="1"/>
</dbReference>
<feature type="domain" description="PH" evidence="4">
    <location>
        <begin position="328"/>
        <end position="420"/>
    </location>
</feature>
<dbReference type="Pfam" id="PF00536">
    <property type="entry name" value="SAM_1"/>
    <property type="match status" value="1"/>
</dbReference>
<feature type="domain" description="SAM" evidence="5">
    <location>
        <begin position="8"/>
        <end position="72"/>
    </location>
</feature>
<proteinExistence type="predicted"/>
<dbReference type="InterPro" id="IPR013761">
    <property type="entry name" value="SAM/pointed_sf"/>
</dbReference>
<dbReference type="PROSITE" id="PS50105">
    <property type="entry name" value="SAM_DOMAIN"/>
    <property type="match status" value="1"/>
</dbReference>
<keyword evidence="1" id="KW-0343">GTPase activation</keyword>
<dbReference type="SUPFAM" id="SSF57863">
    <property type="entry name" value="ArfGap/RecO-like zinc finger"/>
    <property type="match status" value="1"/>
</dbReference>
<dbReference type="Gene3D" id="1.10.555.10">
    <property type="entry name" value="Rho GTPase activation protein"/>
    <property type="match status" value="1"/>
</dbReference>
<feature type="domain" description="PH" evidence="4">
    <location>
        <begin position="837"/>
        <end position="935"/>
    </location>
</feature>
<dbReference type="SMART" id="SM00454">
    <property type="entry name" value="SAM"/>
    <property type="match status" value="1"/>
</dbReference>
<dbReference type="GO" id="GO:0007165">
    <property type="term" value="P:signal transduction"/>
    <property type="evidence" value="ECO:0007669"/>
    <property type="project" value="InterPro"/>
</dbReference>
<dbReference type="SMART" id="SM00324">
    <property type="entry name" value="RhoGAP"/>
    <property type="match status" value="1"/>
</dbReference>
<dbReference type="Pfam" id="PF00620">
    <property type="entry name" value="RhoGAP"/>
    <property type="match status" value="1"/>
</dbReference>
<dbReference type="GO" id="GO:0005096">
    <property type="term" value="F:GTPase activator activity"/>
    <property type="evidence" value="ECO:0007669"/>
    <property type="project" value="UniProtKB-KW"/>
</dbReference>
<dbReference type="GO" id="GO:0005547">
    <property type="term" value="F:phosphatidylinositol-3,4,5-trisphosphate binding"/>
    <property type="evidence" value="ECO:0007669"/>
    <property type="project" value="TreeGrafter"/>
</dbReference>
<dbReference type="Gene3D" id="1.10.220.150">
    <property type="entry name" value="Arf GTPase activating protein"/>
    <property type="match status" value="1"/>
</dbReference>
<feature type="compositionally biased region" description="Acidic residues" evidence="3">
    <location>
        <begin position="134"/>
        <end position="147"/>
    </location>
</feature>
<evidence type="ECO:0000259" key="5">
    <source>
        <dbReference type="PROSITE" id="PS50105"/>
    </source>
</evidence>
<dbReference type="GO" id="GO:0008270">
    <property type="term" value="F:zinc ion binding"/>
    <property type="evidence" value="ECO:0007669"/>
    <property type="project" value="UniProtKB-KW"/>
</dbReference>
<evidence type="ECO:0000256" key="1">
    <source>
        <dbReference type="ARBA" id="ARBA00022468"/>
    </source>
</evidence>
<dbReference type="InterPro" id="IPR008936">
    <property type="entry name" value="Rho_GTPase_activation_prot"/>
</dbReference>
<feature type="domain" description="PH" evidence="4">
    <location>
        <begin position="433"/>
        <end position="522"/>
    </location>
</feature>
<evidence type="ECO:0008006" key="10">
    <source>
        <dbReference type="Google" id="ProtNLM"/>
    </source>
</evidence>
<organism evidence="8 9">
    <name type="scientific">Cyprinus carpio</name>
    <name type="common">Common carp</name>
    <dbReference type="NCBI Taxonomy" id="7962"/>
    <lineage>
        <taxon>Eukaryota</taxon>
        <taxon>Metazoa</taxon>
        <taxon>Chordata</taxon>
        <taxon>Craniata</taxon>
        <taxon>Vertebrata</taxon>
        <taxon>Euteleostomi</taxon>
        <taxon>Actinopterygii</taxon>
        <taxon>Neopterygii</taxon>
        <taxon>Teleostei</taxon>
        <taxon>Ostariophysi</taxon>
        <taxon>Cypriniformes</taxon>
        <taxon>Cyprinidae</taxon>
        <taxon>Cyprininae</taxon>
        <taxon>Cyprinus</taxon>
    </lineage>
</organism>
<keyword evidence="2" id="KW-0862">Zinc</keyword>
<feature type="domain" description="PH" evidence="4">
    <location>
        <begin position="724"/>
        <end position="826"/>
    </location>
</feature>
<dbReference type="Gene3D" id="1.10.150.50">
    <property type="entry name" value="Transcription Factor, Ets-1"/>
    <property type="match status" value="1"/>
</dbReference>
<dbReference type="Pfam" id="PF00169">
    <property type="entry name" value="PH"/>
    <property type="match status" value="2"/>
</dbReference>
<feature type="domain" description="Arf-GAP" evidence="6">
    <location>
        <begin position="519"/>
        <end position="653"/>
    </location>
</feature>
<feature type="domain" description="Rho-GAP" evidence="7">
    <location>
        <begin position="930"/>
        <end position="1120"/>
    </location>
</feature>
<dbReference type="Gene3D" id="2.30.29.30">
    <property type="entry name" value="Pleckstrin-homology domain (PH domain)/Phosphotyrosine-binding domain (PTB)"/>
    <property type="match status" value="4"/>
</dbReference>
<reference evidence="8" key="1">
    <citation type="submission" date="2025-08" db="UniProtKB">
        <authorList>
            <consortium name="Ensembl"/>
        </authorList>
    </citation>
    <scope>IDENTIFICATION</scope>
</reference>
<dbReference type="InterPro" id="IPR037278">
    <property type="entry name" value="ARFGAP/RecO"/>
</dbReference>
<dbReference type="PANTHER" id="PTHR45899:SF1">
    <property type="entry name" value="ARF-GAP WITH RHO-GAP DOMAIN, ANK REPEAT AND PH DOMAIN-CONTAINING PROTEIN 2"/>
    <property type="match status" value="1"/>
</dbReference>
<evidence type="ECO:0000259" key="4">
    <source>
        <dbReference type="PROSITE" id="PS50003"/>
    </source>
</evidence>
<name>A0A8C2CCC3_CYPCA</name>
<accession>A0A8C2CCC3</accession>
<evidence type="ECO:0000313" key="8">
    <source>
        <dbReference type="Ensembl" id="ENSCCRP00020009919.1"/>
    </source>
</evidence>
<dbReference type="PROSITE" id="PS50003">
    <property type="entry name" value="PH_DOMAIN"/>
    <property type="match status" value="4"/>
</dbReference>
<dbReference type="InterPro" id="IPR000198">
    <property type="entry name" value="RhoGAP_dom"/>
</dbReference>
<sequence length="1289" mass="146954">MLSNSSMEPDQEITLWLTSLHLPQYASSFARAGYRCFKDLRSLTEEKLLEVDNIPTGHRRRILSSLETMMVEVDGGKGSMKVPVRRKPIPSPRQVNIQTTRQTLLSGTSVTCYTVSSSSSSTSEHDSSESLENFSEEPIPEENDDFPSEGASVGFQGEMVENEIYEQCTLIKGPSEPRSTLSHKLRPVPEIPDYLPNHCKCYYFAHSFFVFFFRNKQTQTRQKQKTITHNNKKQDLSKQHYVDDDDYSTLQEPTVSQCLANECSFKHPTPSTLLSSTGQSALAQPQSDVNDIYSMAQEDLPGLLRPNLPSQTEDSISPYACFYGTRAAATKAGWLDKLSPQGNCVFQRRWVKLEGGNLTYYNSDKEMYSKGLIPVSAVKQVCALGENKFEVVTSVRTFVFRAEKEGERQDWLDVLQPAVSSQSSISHQPCKNNTSKSGYVELRGLKGRVFLSLMRTSFRVCKTDQDFNAGLAITVVDLTAACVKQVERKGFEITTPFKSFCFSVESEHEREEWIEAVQESIVETLCNYEVLEKVWFNKSNRKCADCQAPEPEWASINLCVVICKNCAGHHRFLGPGISKVRSMKLDSSIWTNELIELFLDVGNKNSNSFWEANLPPEDELCKQPSPEQRASFICRKYKKRKYKKVLECLNTQEELNKALCAAVVLPDILQTMALVFSGADVMCATGDPEYSTPYLMAQKAGQRLQMEFLHHNKLSGFFLREMTTFIHQGHSKLSKSNSDRNMVRRWCTLEGGFLSYYDNEKNATPIGRVDLSDVVSLAINNTENITETGTVFTFELYLRSQRVLVFGAETSDAHQDWTLAIAKCFVPARADALLRQDSELIGRLHYKEGHDLYHWRMGWFALVASELYFCSADEDEEEGVLQLKRLQELTVSTHIEGDEKIQVLIMVESGRTVYIHGITKQDFALWHSSIQLAALTDGMALGNQQMNKNDVPIIVDSCISFVTQYGLCYEGIYQKNGDPGRVAQLLKEFTMNARVVKLRAQDHRLEDVTDTLKSFLSHSEDALLAKELYPFWISALDEQDEKVRVQKYSSYIQSLPKVNRSTLGALLQHLYRIQRCSHINQMSTEWLACVFSSCLFQTKGHTAQETRVVEDLINNYIQLFSVNEEQVRQMEKENSFITRWKDTTLLSIEKQVRWRFAFTYPIFHLSLCSERPLHYKEKILEQVLDWSSLEDPSSAFLLIKKYSDKLKDFIKGEQLKFKDGSSKLLLGNKFQDRYLVLQDKKLLLYKDIKVITLPMVICKYLHPCCSSGSTFAQYLCLPAALQQSPVYQF</sequence>
<dbReference type="SMART" id="SM00105">
    <property type="entry name" value="ArfGap"/>
    <property type="match status" value="1"/>
</dbReference>
<dbReference type="SMART" id="SM00233">
    <property type="entry name" value="PH"/>
    <property type="match status" value="4"/>
</dbReference>
<dbReference type="PROSITE" id="PS50238">
    <property type="entry name" value="RHOGAP"/>
    <property type="match status" value="1"/>
</dbReference>
<dbReference type="Proteomes" id="UP000694701">
    <property type="component" value="Unplaced"/>
</dbReference>
<dbReference type="InterPro" id="IPR001660">
    <property type="entry name" value="SAM"/>
</dbReference>
<keyword evidence="2" id="KW-0479">Metal-binding</keyword>
<dbReference type="PRINTS" id="PR00405">
    <property type="entry name" value="REVINTRACTNG"/>
</dbReference>
<evidence type="ECO:0000256" key="3">
    <source>
        <dbReference type="SAM" id="MobiDB-lite"/>
    </source>
</evidence>
<evidence type="ECO:0000259" key="6">
    <source>
        <dbReference type="PROSITE" id="PS50115"/>
    </source>
</evidence>
<dbReference type="GO" id="GO:0005737">
    <property type="term" value="C:cytoplasm"/>
    <property type="evidence" value="ECO:0007669"/>
    <property type="project" value="TreeGrafter"/>
</dbReference>
<protein>
    <recommendedName>
        <fullName evidence="10">ArfGAP with RhoGAP domain, ankyrin repeat and PH domain 2</fullName>
    </recommendedName>
</protein>
<dbReference type="Ensembl" id="ENSCCRT00020011026.1">
    <property type="protein sequence ID" value="ENSCCRP00020009919.1"/>
    <property type="gene ID" value="ENSCCRG00020005096.1"/>
</dbReference>
<dbReference type="SUPFAM" id="SSF47769">
    <property type="entry name" value="SAM/Pointed domain"/>
    <property type="match status" value="1"/>
</dbReference>
<dbReference type="PROSITE" id="PS50115">
    <property type="entry name" value="ARFGAP"/>
    <property type="match status" value="1"/>
</dbReference>
<dbReference type="InterPro" id="IPR038508">
    <property type="entry name" value="ArfGAP_dom_sf"/>
</dbReference>
<feature type="region of interest" description="Disordered" evidence="3">
    <location>
        <begin position="116"/>
        <end position="147"/>
    </location>
</feature>
<evidence type="ECO:0000256" key="2">
    <source>
        <dbReference type="PROSITE-ProRule" id="PRU00288"/>
    </source>
</evidence>
<dbReference type="SUPFAM" id="SSF48350">
    <property type="entry name" value="GTPase activation domain, GAP"/>
    <property type="match status" value="1"/>
</dbReference>
<dbReference type="InterPro" id="IPR011993">
    <property type="entry name" value="PH-like_dom_sf"/>
</dbReference>
<evidence type="ECO:0000313" key="9">
    <source>
        <dbReference type="Proteomes" id="UP000694701"/>
    </source>
</evidence>
<evidence type="ECO:0000259" key="7">
    <source>
        <dbReference type="PROSITE" id="PS50238"/>
    </source>
</evidence>